<evidence type="ECO:0000256" key="5">
    <source>
        <dbReference type="ARBA" id="ARBA00023242"/>
    </source>
</evidence>
<feature type="domain" description="GATA-type" evidence="8">
    <location>
        <begin position="107"/>
        <end position="160"/>
    </location>
</feature>
<keyword evidence="3 6" id="KW-0863">Zinc-finger</keyword>
<dbReference type="InterPro" id="IPR013088">
    <property type="entry name" value="Znf_NHR/GATA"/>
</dbReference>
<evidence type="ECO:0000256" key="7">
    <source>
        <dbReference type="SAM" id="MobiDB-lite"/>
    </source>
</evidence>
<dbReference type="SUPFAM" id="SSF57716">
    <property type="entry name" value="Glucocorticoid receptor-like (DNA-binding domain)"/>
    <property type="match status" value="2"/>
</dbReference>
<accession>A0AAD7HX89</accession>
<evidence type="ECO:0000259" key="8">
    <source>
        <dbReference type="PROSITE" id="PS50114"/>
    </source>
</evidence>
<dbReference type="PANTHER" id="PTHR10071:SF281">
    <property type="entry name" value="BOX A-BINDING FACTOR-RELATED"/>
    <property type="match status" value="1"/>
</dbReference>
<keyword evidence="4" id="KW-0862">Zinc</keyword>
<evidence type="ECO:0000313" key="9">
    <source>
        <dbReference type="EMBL" id="KAJ7730496.1"/>
    </source>
</evidence>
<dbReference type="Proteomes" id="UP001215280">
    <property type="component" value="Unassembled WGS sequence"/>
</dbReference>
<evidence type="ECO:0000256" key="2">
    <source>
        <dbReference type="ARBA" id="ARBA00022723"/>
    </source>
</evidence>
<feature type="non-terminal residue" evidence="9">
    <location>
        <position position="1"/>
    </location>
</feature>
<dbReference type="GO" id="GO:0005634">
    <property type="term" value="C:nucleus"/>
    <property type="evidence" value="ECO:0007669"/>
    <property type="project" value="UniProtKB-SubCell"/>
</dbReference>
<feature type="region of interest" description="Disordered" evidence="7">
    <location>
        <begin position="87"/>
        <end position="112"/>
    </location>
</feature>
<dbReference type="PROSITE" id="PS50114">
    <property type="entry name" value="GATA_ZN_FINGER_2"/>
    <property type="match status" value="2"/>
</dbReference>
<dbReference type="Pfam" id="PF00320">
    <property type="entry name" value="GATA"/>
    <property type="match status" value="2"/>
</dbReference>
<dbReference type="GO" id="GO:0000981">
    <property type="term" value="F:DNA-binding transcription factor activity, RNA polymerase II-specific"/>
    <property type="evidence" value="ECO:0007669"/>
    <property type="project" value="TreeGrafter"/>
</dbReference>
<evidence type="ECO:0000256" key="6">
    <source>
        <dbReference type="PROSITE-ProRule" id="PRU00094"/>
    </source>
</evidence>
<dbReference type="Gene3D" id="3.30.50.10">
    <property type="entry name" value="Erythroid Transcription Factor GATA-1, subunit A"/>
    <property type="match status" value="2"/>
</dbReference>
<sequence length="163" mass="17849">MALVNAGMPSPYGPGGTNPYPAGAYPAALNPTSSTTSSHGSDRSMAGIKQCYHCNTTTTPLWRRDPATHQTLCNACGLYLQQRHSERPRELIEADQDDDDDGVSLGAPDGPECSHCQTRQTSVWRRNKEGDQVCNACGVYERLRGTPRPLSLKRNKIKPRAKH</sequence>
<feature type="domain" description="GATA-type" evidence="8">
    <location>
        <begin position="49"/>
        <end position="88"/>
    </location>
</feature>
<keyword evidence="5" id="KW-0539">Nucleus</keyword>
<evidence type="ECO:0000256" key="4">
    <source>
        <dbReference type="ARBA" id="ARBA00022833"/>
    </source>
</evidence>
<evidence type="ECO:0000256" key="1">
    <source>
        <dbReference type="ARBA" id="ARBA00004123"/>
    </source>
</evidence>
<keyword evidence="2" id="KW-0479">Metal-binding</keyword>
<dbReference type="GO" id="GO:0000122">
    <property type="term" value="P:negative regulation of transcription by RNA polymerase II"/>
    <property type="evidence" value="ECO:0007669"/>
    <property type="project" value="TreeGrafter"/>
</dbReference>
<name>A0AAD7HX89_9AGAR</name>
<comment type="caution">
    <text evidence="9">The sequence shown here is derived from an EMBL/GenBank/DDBJ whole genome shotgun (WGS) entry which is preliminary data.</text>
</comment>
<keyword evidence="10" id="KW-1185">Reference proteome</keyword>
<dbReference type="PROSITE" id="PS00344">
    <property type="entry name" value="GATA_ZN_FINGER_1"/>
    <property type="match status" value="1"/>
</dbReference>
<dbReference type="InterPro" id="IPR039355">
    <property type="entry name" value="Transcription_factor_GATA"/>
</dbReference>
<evidence type="ECO:0000313" key="10">
    <source>
        <dbReference type="Proteomes" id="UP001215280"/>
    </source>
</evidence>
<dbReference type="PANTHER" id="PTHR10071">
    <property type="entry name" value="TRANSCRIPTION FACTOR GATA FAMILY MEMBER"/>
    <property type="match status" value="1"/>
</dbReference>
<protein>
    <recommendedName>
        <fullName evidence="8">GATA-type domain-containing protein</fullName>
    </recommendedName>
</protein>
<dbReference type="SMART" id="SM00401">
    <property type="entry name" value="ZnF_GATA"/>
    <property type="match status" value="2"/>
</dbReference>
<proteinExistence type="predicted"/>
<dbReference type="AlphaFoldDB" id="A0AAD7HX89"/>
<dbReference type="InterPro" id="IPR000679">
    <property type="entry name" value="Znf_GATA"/>
</dbReference>
<dbReference type="GO" id="GO:0045944">
    <property type="term" value="P:positive regulation of transcription by RNA polymerase II"/>
    <property type="evidence" value="ECO:0007669"/>
    <property type="project" value="TreeGrafter"/>
</dbReference>
<reference evidence="9" key="1">
    <citation type="submission" date="2023-03" db="EMBL/GenBank/DDBJ databases">
        <title>Massive genome expansion in bonnet fungi (Mycena s.s.) driven by repeated elements and novel gene families across ecological guilds.</title>
        <authorList>
            <consortium name="Lawrence Berkeley National Laboratory"/>
            <person name="Harder C.B."/>
            <person name="Miyauchi S."/>
            <person name="Viragh M."/>
            <person name="Kuo A."/>
            <person name="Thoen E."/>
            <person name="Andreopoulos B."/>
            <person name="Lu D."/>
            <person name="Skrede I."/>
            <person name="Drula E."/>
            <person name="Henrissat B."/>
            <person name="Morin E."/>
            <person name="Kohler A."/>
            <person name="Barry K."/>
            <person name="LaButti K."/>
            <person name="Morin E."/>
            <person name="Salamov A."/>
            <person name="Lipzen A."/>
            <person name="Mereny Z."/>
            <person name="Hegedus B."/>
            <person name="Baldrian P."/>
            <person name="Stursova M."/>
            <person name="Weitz H."/>
            <person name="Taylor A."/>
            <person name="Grigoriev I.V."/>
            <person name="Nagy L.G."/>
            <person name="Martin F."/>
            <person name="Kauserud H."/>
        </authorList>
    </citation>
    <scope>NUCLEOTIDE SEQUENCE</scope>
    <source>
        <strain evidence="9">CBHHK188m</strain>
    </source>
</reference>
<dbReference type="CDD" id="cd00202">
    <property type="entry name" value="ZnF_GATA"/>
    <property type="match status" value="2"/>
</dbReference>
<dbReference type="EMBL" id="JARJLG010000190">
    <property type="protein sequence ID" value="KAJ7730496.1"/>
    <property type="molecule type" value="Genomic_DNA"/>
</dbReference>
<dbReference type="GO" id="GO:0008270">
    <property type="term" value="F:zinc ion binding"/>
    <property type="evidence" value="ECO:0007669"/>
    <property type="project" value="UniProtKB-KW"/>
</dbReference>
<dbReference type="GO" id="GO:0045165">
    <property type="term" value="P:cell fate commitment"/>
    <property type="evidence" value="ECO:0007669"/>
    <property type="project" value="TreeGrafter"/>
</dbReference>
<comment type="subcellular location">
    <subcellularLocation>
        <location evidence="1">Nucleus</location>
    </subcellularLocation>
</comment>
<feature type="compositionally biased region" description="Acidic residues" evidence="7">
    <location>
        <begin position="93"/>
        <end position="102"/>
    </location>
</feature>
<evidence type="ECO:0000256" key="3">
    <source>
        <dbReference type="ARBA" id="ARBA00022771"/>
    </source>
</evidence>
<gene>
    <name evidence="9" type="ORF">DFH07DRAFT_895196</name>
</gene>
<dbReference type="GO" id="GO:0000978">
    <property type="term" value="F:RNA polymerase II cis-regulatory region sequence-specific DNA binding"/>
    <property type="evidence" value="ECO:0007669"/>
    <property type="project" value="TreeGrafter"/>
</dbReference>
<dbReference type="PRINTS" id="PR00619">
    <property type="entry name" value="GATAZNFINGER"/>
</dbReference>
<organism evidence="9 10">
    <name type="scientific">Mycena maculata</name>
    <dbReference type="NCBI Taxonomy" id="230809"/>
    <lineage>
        <taxon>Eukaryota</taxon>
        <taxon>Fungi</taxon>
        <taxon>Dikarya</taxon>
        <taxon>Basidiomycota</taxon>
        <taxon>Agaricomycotina</taxon>
        <taxon>Agaricomycetes</taxon>
        <taxon>Agaricomycetidae</taxon>
        <taxon>Agaricales</taxon>
        <taxon>Marasmiineae</taxon>
        <taxon>Mycenaceae</taxon>
        <taxon>Mycena</taxon>
    </lineage>
</organism>